<dbReference type="FunFam" id="6.10.250.3410:FF:000001">
    <property type="entry name" value="Protein DBF4 homolog A"/>
    <property type="match status" value="1"/>
</dbReference>
<dbReference type="Pfam" id="PF07535">
    <property type="entry name" value="zf-DBF"/>
    <property type="match status" value="1"/>
</dbReference>
<gene>
    <name evidence="9" type="primary">Dbf4b</name>
</gene>
<dbReference type="PROSITE" id="PS51265">
    <property type="entry name" value="ZF_DBF4"/>
    <property type="match status" value="1"/>
</dbReference>
<feature type="domain" description="BRCT" evidence="6">
    <location>
        <begin position="28"/>
        <end position="81"/>
    </location>
</feature>
<dbReference type="GO" id="GO:0031431">
    <property type="term" value="C:Dbf4-dependent protein kinase complex"/>
    <property type="evidence" value="ECO:0007669"/>
    <property type="project" value="TreeGrafter"/>
</dbReference>
<dbReference type="InterPro" id="IPR051590">
    <property type="entry name" value="Replication_Regulatory_Kinase"/>
</dbReference>
<sequence>MAESKLRAPDQGARPGVSSCQRKCQKSAKRQPFSGKSFYLDLPAGKHLQFLTRAVQQLGGVIEGFLSKEVSYIVSSRREAKAERNGTSHRGRPSSSEVRVETASLANPKGYQATPSQKPVDSVPLSRGKELLQKAIKKQGSSSSSLLTNARSWGVKVLHVEEMMMHVRQLSIGGSSHTKKQEPKKPEGTRPGVESRARKEKKFRPFHRQFKSFPEISFLGPKAASPFQALTTPSSLQHSRELRDPEPSLRSAVHTLPRRKKGYCECCKETFADLHVHLQSAQHQSFALEAHPYAEIDRIIAQLSQSFVDISQASLPRQSGSPASNRDILCSDTPPLSRPCQPRTASTRMRKEDGGQTPWTAEQDRTVDSTKEPAEPTGTGHVPRSVASCQELREPAAPNGSGSPRLSKWPVSLSCSLSPPPSASRELVL</sequence>
<evidence type="ECO:0000259" key="6">
    <source>
        <dbReference type="PROSITE" id="PS50172"/>
    </source>
</evidence>
<dbReference type="GO" id="GO:0043539">
    <property type="term" value="F:protein serine/threonine kinase activator activity"/>
    <property type="evidence" value="ECO:0007669"/>
    <property type="project" value="TreeGrafter"/>
</dbReference>
<name>A0A1S3GGN1_DIPOR</name>
<keyword evidence="3" id="KW-0862">Zinc</keyword>
<evidence type="ECO:0000313" key="9">
    <source>
        <dbReference type="RefSeq" id="XP_012887389.1"/>
    </source>
</evidence>
<feature type="compositionally biased region" description="Basic and acidic residues" evidence="5">
    <location>
        <begin position="179"/>
        <end position="197"/>
    </location>
</feature>
<feature type="compositionally biased region" description="Polar residues" evidence="5">
    <location>
        <begin position="314"/>
        <end position="324"/>
    </location>
</feature>
<evidence type="ECO:0000256" key="2">
    <source>
        <dbReference type="ARBA" id="ARBA00022771"/>
    </source>
</evidence>
<keyword evidence="1" id="KW-0479">Metal-binding</keyword>
<dbReference type="GeneID" id="105997500"/>
<evidence type="ECO:0000313" key="8">
    <source>
        <dbReference type="Proteomes" id="UP000081671"/>
    </source>
</evidence>
<keyword evidence="2 4" id="KW-0863">Zinc-finger</keyword>
<feature type="domain" description="DBF4-type" evidence="7">
    <location>
        <begin position="257"/>
        <end position="306"/>
    </location>
</feature>
<dbReference type="CTD" id="80174"/>
<evidence type="ECO:0000256" key="4">
    <source>
        <dbReference type="PROSITE-ProRule" id="PRU00600"/>
    </source>
</evidence>
<feature type="region of interest" description="Disordered" evidence="5">
    <location>
        <begin position="77"/>
        <end position="123"/>
    </location>
</feature>
<dbReference type="KEGG" id="dord:105997500"/>
<dbReference type="PROSITE" id="PS50172">
    <property type="entry name" value="BRCT"/>
    <property type="match status" value="1"/>
</dbReference>
<dbReference type="PANTHER" id="PTHR15375:SF24">
    <property type="entry name" value="PROTEIN DBF4 HOMOLOG B"/>
    <property type="match status" value="1"/>
</dbReference>
<accession>A0A1S3GGN1</accession>
<evidence type="ECO:0000256" key="1">
    <source>
        <dbReference type="ARBA" id="ARBA00022723"/>
    </source>
</evidence>
<evidence type="ECO:0000259" key="7">
    <source>
        <dbReference type="PROSITE" id="PS51265"/>
    </source>
</evidence>
<dbReference type="PANTHER" id="PTHR15375">
    <property type="entry name" value="ACTIVATOR OF S-PHASE KINASE-RELATED"/>
    <property type="match status" value="1"/>
</dbReference>
<dbReference type="InterPro" id="IPR006572">
    <property type="entry name" value="Znf_DBF"/>
</dbReference>
<dbReference type="GO" id="GO:0003676">
    <property type="term" value="F:nucleic acid binding"/>
    <property type="evidence" value="ECO:0007669"/>
    <property type="project" value="InterPro"/>
</dbReference>
<reference evidence="9" key="1">
    <citation type="submission" date="2025-08" db="UniProtKB">
        <authorList>
            <consortium name="RefSeq"/>
        </authorList>
    </citation>
    <scope>IDENTIFICATION</scope>
    <source>
        <tissue evidence="9">Kidney</tissue>
    </source>
</reference>
<dbReference type="SMART" id="SM00586">
    <property type="entry name" value="ZnF_DBF"/>
    <property type="match status" value="1"/>
</dbReference>
<organism evidence="8 9">
    <name type="scientific">Dipodomys ordii</name>
    <name type="common">Ord's kangaroo rat</name>
    <dbReference type="NCBI Taxonomy" id="10020"/>
    <lineage>
        <taxon>Eukaryota</taxon>
        <taxon>Metazoa</taxon>
        <taxon>Chordata</taxon>
        <taxon>Craniata</taxon>
        <taxon>Vertebrata</taxon>
        <taxon>Euteleostomi</taxon>
        <taxon>Mammalia</taxon>
        <taxon>Eutheria</taxon>
        <taxon>Euarchontoglires</taxon>
        <taxon>Glires</taxon>
        <taxon>Rodentia</taxon>
        <taxon>Castorimorpha</taxon>
        <taxon>Heteromyidae</taxon>
        <taxon>Dipodomyinae</taxon>
        <taxon>Dipodomys</taxon>
    </lineage>
</organism>
<feature type="region of interest" description="Disordered" evidence="5">
    <location>
        <begin position="314"/>
        <end position="429"/>
    </location>
</feature>
<proteinExistence type="predicted"/>
<dbReference type="InterPro" id="IPR001357">
    <property type="entry name" value="BRCT_dom"/>
</dbReference>
<dbReference type="RefSeq" id="XP_012887389.1">
    <property type="nucleotide sequence ID" value="XM_013031935.1"/>
</dbReference>
<dbReference type="InterPro" id="IPR038545">
    <property type="entry name" value="Znf_DBF_sf"/>
</dbReference>
<dbReference type="GO" id="GO:0008270">
    <property type="term" value="F:zinc ion binding"/>
    <property type="evidence" value="ECO:0007669"/>
    <property type="project" value="UniProtKB-KW"/>
</dbReference>
<evidence type="ECO:0000256" key="3">
    <source>
        <dbReference type="ARBA" id="ARBA00022833"/>
    </source>
</evidence>
<feature type="compositionally biased region" description="Basic and acidic residues" evidence="5">
    <location>
        <begin position="362"/>
        <end position="374"/>
    </location>
</feature>
<dbReference type="AlphaFoldDB" id="A0A1S3GGN1"/>
<dbReference type="GO" id="GO:1901987">
    <property type="term" value="P:regulation of cell cycle phase transition"/>
    <property type="evidence" value="ECO:0007669"/>
    <property type="project" value="TreeGrafter"/>
</dbReference>
<protein>
    <submittedName>
        <fullName evidence="9">Protein DBF4 homolog B</fullName>
    </submittedName>
</protein>
<evidence type="ECO:0000256" key="5">
    <source>
        <dbReference type="SAM" id="MobiDB-lite"/>
    </source>
</evidence>
<dbReference type="OrthoDB" id="9588602at2759"/>
<dbReference type="Proteomes" id="UP000081671">
    <property type="component" value="Unplaced"/>
</dbReference>
<keyword evidence="8" id="KW-1185">Reference proteome</keyword>
<dbReference type="InParanoid" id="A0A1S3GGN1"/>
<feature type="compositionally biased region" description="Basic and acidic residues" evidence="5">
    <location>
        <begin position="77"/>
        <end position="86"/>
    </location>
</feature>
<feature type="region of interest" description="Disordered" evidence="5">
    <location>
        <begin position="1"/>
        <end position="31"/>
    </location>
</feature>
<feature type="region of interest" description="Disordered" evidence="5">
    <location>
        <begin position="169"/>
        <end position="201"/>
    </location>
</feature>
<dbReference type="Gene3D" id="6.10.250.3410">
    <property type="entry name" value="DBF zinc finger"/>
    <property type="match status" value="1"/>
</dbReference>
<dbReference type="GO" id="GO:0010571">
    <property type="term" value="P:positive regulation of nuclear cell cycle DNA replication"/>
    <property type="evidence" value="ECO:0007669"/>
    <property type="project" value="TreeGrafter"/>
</dbReference>